<evidence type="ECO:0000259" key="1">
    <source>
        <dbReference type="PROSITE" id="PS50878"/>
    </source>
</evidence>
<dbReference type="PROSITE" id="PS50878">
    <property type="entry name" value="RT_POL"/>
    <property type="match status" value="1"/>
</dbReference>
<dbReference type="Gene3D" id="3.60.10.10">
    <property type="entry name" value="Endonuclease/exonuclease/phosphatase"/>
    <property type="match status" value="1"/>
</dbReference>
<reference evidence="2 3" key="1">
    <citation type="submission" date="2020-08" db="EMBL/GenBank/DDBJ databases">
        <authorList>
            <person name="Koutsovoulos G."/>
            <person name="Danchin GJ E."/>
        </authorList>
    </citation>
    <scope>NUCLEOTIDE SEQUENCE [LARGE SCALE GENOMIC DNA]</scope>
</reference>
<dbReference type="CDD" id="cd01650">
    <property type="entry name" value="RT_nLTR_like"/>
    <property type="match status" value="1"/>
</dbReference>
<dbReference type="PANTHER" id="PTHR33395:SF22">
    <property type="entry name" value="REVERSE TRANSCRIPTASE DOMAIN-CONTAINING PROTEIN"/>
    <property type="match status" value="1"/>
</dbReference>
<dbReference type="AlphaFoldDB" id="A0A6V7VTW5"/>
<dbReference type="GO" id="GO:0007508">
    <property type="term" value="P:larval heart development"/>
    <property type="evidence" value="ECO:0007669"/>
    <property type="project" value="TreeGrafter"/>
</dbReference>
<dbReference type="InterPro" id="IPR043502">
    <property type="entry name" value="DNA/RNA_pol_sf"/>
</dbReference>
<dbReference type="Pfam" id="PF14529">
    <property type="entry name" value="Exo_endo_phos_2"/>
    <property type="match status" value="1"/>
</dbReference>
<gene>
    <name evidence="2" type="ORF">MENT_LOCUS30325</name>
</gene>
<dbReference type="Pfam" id="PF00078">
    <property type="entry name" value="RVT_1"/>
    <property type="match status" value="1"/>
</dbReference>
<feature type="domain" description="Reverse transcriptase" evidence="1">
    <location>
        <begin position="470"/>
        <end position="723"/>
    </location>
</feature>
<dbReference type="SUPFAM" id="SSF56219">
    <property type="entry name" value="DNase I-like"/>
    <property type="match status" value="1"/>
</dbReference>
<dbReference type="InterPro" id="IPR000477">
    <property type="entry name" value="RT_dom"/>
</dbReference>
<protein>
    <recommendedName>
        <fullName evidence="1">Reverse transcriptase domain-containing protein</fullName>
    </recommendedName>
</protein>
<dbReference type="PRINTS" id="PR01345">
    <property type="entry name" value="CERVTRCPTASE"/>
</dbReference>
<dbReference type="GO" id="GO:0061343">
    <property type="term" value="P:cell adhesion involved in heart morphogenesis"/>
    <property type="evidence" value="ECO:0007669"/>
    <property type="project" value="TreeGrafter"/>
</dbReference>
<organism evidence="2 3">
    <name type="scientific">Meloidogyne enterolobii</name>
    <name type="common">Root-knot nematode worm</name>
    <name type="synonym">Meloidogyne mayaguensis</name>
    <dbReference type="NCBI Taxonomy" id="390850"/>
    <lineage>
        <taxon>Eukaryota</taxon>
        <taxon>Metazoa</taxon>
        <taxon>Ecdysozoa</taxon>
        <taxon>Nematoda</taxon>
        <taxon>Chromadorea</taxon>
        <taxon>Rhabditida</taxon>
        <taxon>Tylenchina</taxon>
        <taxon>Tylenchomorpha</taxon>
        <taxon>Tylenchoidea</taxon>
        <taxon>Meloidogynidae</taxon>
        <taxon>Meloidogyninae</taxon>
        <taxon>Meloidogyne</taxon>
    </lineage>
</organism>
<proteinExistence type="predicted"/>
<evidence type="ECO:0000313" key="2">
    <source>
        <dbReference type="EMBL" id="CAD2178387.1"/>
    </source>
</evidence>
<dbReference type="OrthoDB" id="410104at2759"/>
<accession>A0A6V7VTW5</accession>
<dbReference type="GO" id="GO:0003824">
    <property type="term" value="F:catalytic activity"/>
    <property type="evidence" value="ECO:0007669"/>
    <property type="project" value="InterPro"/>
</dbReference>
<dbReference type="SUPFAM" id="SSF56672">
    <property type="entry name" value="DNA/RNA polymerases"/>
    <property type="match status" value="1"/>
</dbReference>
<comment type="caution">
    <text evidence="2">The sequence shown here is derived from an EMBL/GenBank/DDBJ whole genome shotgun (WGS) entry which is preliminary data.</text>
</comment>
<dbReference type="Proteomes" id="UP000580250">
    <property type="component" value="Unassembled WGS sequence"/>
</dbReference>
<sequence length="925" mass="107980">MIKNEISGILINARSMTNKTDELKLILDKHKIGIACITETWLKKNNTIYNDFCFNNQFQPLFAHREKRKGGGCAILISNCLTFRCIFQGSKFQCELICVKLLIAQPILIICIYRPPDCTVKNTRKILKYIYNLLGNTKRYIILGDFNSPNINWNMLAASDQIGKVLLEFINQTNAIQSVNKPTREKAILDLVLSFPDNLVSTNVIENFSTSDHNMVKFKVCINERCKRIKQSNVLVRNINRKNLNECRKNISSINWDYILPYYFSIEEKYSKLTTCLLGIYDKIMPLRPIKKIIKEKYPRDIKDLYKRKLSTYNELKKTPLNIDIKMKYKIISKQLKTKIQSHNLKKEQIAISKGYNSIHKFIKRKMGDNGYIAFLTDSNDKIYKDNLEKSNILAKTFLTNFSDKKLQNEVINENNELSMLDLDLDVIQIRELLRKLPNKNSTSPDGIPYILLKHSAEELAPILTEIFRIILDSGNIPKIWSTSIIIPIHKKGDKSDPNNYRPISLTCTLCRVLERIISIEIIRFLNKKSYFSDDQYGFLTNRSTSTQMLVMLNDFYKAIQLNKSIDLVYIDFARAFDSVPINRILYKLKSIGISGKIYMFIKNFLENRTFRVKIEDTLSDSFSTLSGVPQGSVLGPLLFLIFINDLPKYLPESINIKIYADDVKLYIEHKNDFETEILSEALSCIEQWSIINGIDISLEKCVVLYIGKNNNKRKYRLLGKQMSEVDSVRDLGIIIDSSLSFSQHYEKIIKNAYFLTHQIFRLIKTKDINKLVFCYKTYVRPCLEYATEVWNPSKVETSHQIERVQKFFTRIALKICSITPRNYEERLKLCKLKKLTERRCISDLCMTYKFITGHTHLKPDKFFIFAKRNLRRKYLLQNRGYSFKTKNNFFIRVINIWNKLPREVIECANPKKFRVLANCVDFGL</sequence>
<dbReference type="InterPro" id="IPR036691">
    <property type="entry name" value="Endo/exonu/phosph_ase_sf"/>
</dbReference>
<dbReference type="InterPro" id="IPR005135">
    <property type="entry name" value="Endo/exonuclease/phosphatase"/>
</dbReference>
<dbReference type="GO" id="GO:0031012">
    <property type="term" value="C:extracellular matrix"/>
    <property type="evidence" value="ECO:0007669"/>
    <property type="project" value="TreeGrafter"/>
</dbReference>
<dbReference type="PANTHER" id="PTHR33395">
    <property type="entry name" value="TRANSCRIPTASE, PUTATIVE-RELATED-RELATED"/>
    <property type="match status" value="1"/>
</dbReference>
<name>A0A6V7VTW5_MELEN</name>
<dbReference type="EMBL" id="CAJEWN010000318">
    <property type="protein sequence ID" value="CAD2178387.1"/>
    <property type="molecule type" value="Genomic_DNA"/>
</dbReference>
<evidence type="ECO:0000313" key="3">
    <source>
        <dbReference type="Proteomes" id="UP000580250"/>
    </source>
</evidence>